<feature type="compositionally biased region" description="Polar residues" evidence="1">
    <location>
        <begin position="423"/>
        <end position="433"/>
    </location>
</feature>
<evidence type="ECO:0000256" key="2">
    <source>
        <dbReference type="SAM" id="SignalP"/>
    </source>
</evidence>
<feature type="compositionally biased region" description="Low complexity" evidence="1">
    <location>
        <begin position="434"/>
        <end position="446"/>
    </location>
</feature>
<feature type="compositionally biased region" description="Low complexity" evidence="1">
    <location>
        <begin position="716"/>
        <end position="741"/>
    </location>
</feature>
<keyword evidence="4" id="KW-1185">Reference proteome</keyword>
<name>A0A0P1BFN3_9BASI</name>
<dbReference type="EMBL" id="CCYA01000250">
    <property type="protein sequence ID" value="CEH14984.1"/>
    <property type="molecule type" value="Genomic_DNA"/>
</dbReference>
<evidence type="ECO:0000313" key="4">
    <source>
        <dbReference type="Proteomes" id="UP000054845"/>
    </source>
</evidence>
<proteinExistence type="predicted"/>
<feature type="signal peptide" evidence="2">
    <location>
        <begin position="1"/>
        <end position="15"/>
    </location>
</feature>
<dbReference type="AlphaFoldDB" id="A0A0P1BFN3"/>
<dbReference type="OrthoDB" id="10327422at2759"/>
<sequence>MRWTLFLTFVPIVLASDGHPAKWDRRGIPSTLEPMFAEAGTSKELFHQYSSGTGIHATGGDATSRLVGHAPQTGIVHANHVEVGSETTLHGLTDHDWSLLRSMLGPLAHDRSGNNLSRPSSPAHFNEDHFVNSLLRTPSRPGTPAHYNDALYDSDADAHQFANSLLRTPSRPNSPAHFRDAFHWSHLDTELSLGPFTRTPLRPSTPAHHVANLHSDAHITESPRLSSLDNDHSSISESGPSAATSESTSPNGSRVALRKVEGGRGRRPVGLEVASFRTLENRLKAARLSGAPADEVERLKQLTSKARASYKVPGPHEHIDPQDYPRTRLDVLIRQKWKVKPEHASLLDNAIAEKTKDLGLPEIPRTPEHYRVMHYMLKTQRGADRTKSLLGTLPRLGRPPRPESLPQRSAPAASNDFAEATTKPRTPSAEQARTPSSTDSAPSSPAGKRGPFVLRTARAGQNMSALFAERSHLKRDGKAMAEVEAKIDALAKAKNMQTPSSKTTYYTLKRKAAVISDPNLEQMDKPMSPRTASLADSTFEELYKGRADAESAEARDRYSRALDVKAQKLGRGKAPPNLKAYQSFKRRKQQREIAGLPLKPYDTTGAVKLERERYAAMRAGRDTSKIDAQLVSLAKQYGLTAMPWQLRKTLLAMLEKQDPTLSEAHPPKSPAGAIPKVLSDVATFDLYKLRVVGALKGEDVSHVNAEIEARLKRDASQSSETSKSSDTIGGSPASSEGGSSK</sequence>
<protein>
    <submittedName>
        <fullName evidence="3">Uncharacterized protein</fullName>
    </submittedName>
</protein>
<feature type="region of interest" description="Disordered" evidence="1">
    <location>
        <begin position="379"/>
        <end position="451"/>
    </location>
</feature>
<feature type="region of interest" description="Disordered" evidence="1">
    <location>
        <begin position="223"/>
        <end position="264"/>
    </location>
</feature>
<evidence type="ECO:0000313" key="3">
    <source>
        <dbReference type="EMBL" id="CEH14984.1"/>
    </source>
</evidence>
<feature type="chain" id="PRO_5011955259" evidence="2">
    <location>
        <begin position="16"/>
        <end position="741"/>
    </location>
</feature>
<feature type="compositionally biased region" description="Polar residues" evidence="1">
    <location>
        <begin position="235"/>
        <end position="252"/>
    </location>
</feature>
<evidence type="ECO:0000256" key="1">
    <source>
        <dbReference type="SAM" id="MobiDB-lite"/>
    </source>
</evidence>
<keyword evidence="2" id="KW-0732">Signal</keyword>
<organism evidence="3 4">
    <name type="scientific">Ceraceosorus bombacis</name>
    <dbReference type="NCBI Taxonomy" id="401625"/>
    <lineage>
        <taxon>Eukaryota</taxon>
        <taxon>Fungi</taxon>
        <taxon>Dikarya</taxon>
        <taxon>Basidiomycota</taxon>
        <taxon>Ustilaginomycotina</taxon>
        <taxon>Exobasidiomycetes</taxon>
        <taxon>Ceraceosorales</taxon>
        <taxon>Ceraceosoraceae</taxon>
        <taxon>Ceraceosorus</taxon>
    </lineage>
</organism>
<feature type="region of interest" description="Disordered" evidence="1">
    <location>
        <begin position="709"/>
        <end position="741"/>
    </location>
</feature>
<accession>A0A0P1BFN3</accession>
<dbReference type="Proteomes" id="UP000054845">
    <property type="component" value="Unassembled WGS sequence"/>
</dbReference>
<reference evidence="4" key="1">
    <citation type="submission" date="2014-09" db="EMBL/GenBank/DDBJ databases">
        <authorList>
            <person name="Sharma Rahul"/>
            <person name="Thines Marco"/>
        </authorList>
    </citation>
    <scope>NUCLEOTIDE SEQUENCE [LARGE SCALE GENOMIC DNA]</scope>
</reference>